<accession>A0A0F9KD92</accession>
<name>A0A0F9KD92_9ZZZZ</name>
<dbReference type="EMBL" id="LAZR01015410">
    <property type="protein sequence ID" value="KKM13295.1"/>
    <property type="molecule type" value="Genomic_DNA"/>
</dbReference>
<evidence type="ECO:0000313" key="1">
    <source>
        <dbReference type="EMBL" id="KKM13295.1"/>
    </source>
</evidence>
<sequence>MMHKIEAVSNLIDEIEDKVLNSEPDNKELQRINDKTDEVIAQLDVKKYFKRLP</sequence>
<reference evidence="1" key="1">
    <citation type="journal article" date="2015" name="Nature">
        <title>Complex archaea that bridge the gap between prokaryotes and eukaryotes.</title>
        <authorList>
            <person name="Spang A."/>
            <person name="Saw J.H."/>
            <person name="Jorgensen S.L."/>
            <person name="Zaremba-Niedzwiedzka K."/>
            <person name="Martijn J."/>
            <person name="Lind A.E."/>
            <person name="van Eijk R."/>
            <person name="Schleper C."/>
            <person name="Guy L."/>
            <person name="Ettema T.J."/>
        </authorList>
    </citation>
    <scope>NUCLEOTIDE SEQUENCE</scope>
</reference>
<proteinExistence type="predicted"/>
<protein>
    <submittedName>
        <fullName evidence="1">Uncharacterized protein</fullName>
    </submittedName>
</protein>
<dbReference type="AlphaFoldDB" id="A0A0F9KD92"/>
<gene>
    <name evidence="1" type="ORF">LCGC14_1717660</name>
</gene>
<organism evidence="1">
    <name type="scientific">marine sediment metagenome</name>
    <dbReference type="NCBI Taxonomy" id="412755"/>
    <lineage>
        <taxon>unclassified sequences</taxon>
        <taxon>metagenomes</taxon>
        <taxon>ecological metagenomes</taxon>
    </lineage>
</organism>
<comment type="caution">
    <text evidence="1">The sequence shown here is derived from an EMBL/GenBank/DDBJ whole genome shotgun (WGS) entry which is preliminary data.</text>
</comment>